<gene>
    <name evidence="9" type="primary">LOC104733606</name>
</gene>
<dbReference type="Proteomes" id="UP000694864">
    <property type="component" value="Chromosome 12"/>
</dbReference>
<keyword evidence="3" id="KW-0238">DNA-binding</keyword>
<evidence type="ECO:0000256" key="2">
    <source>
        <dbReference type="ARBA" id="ARBA00023015"/>
    </source>
</evidence>
<organism evidence="8 9">
    <name type="scientific">Camelina sativa</name>
    <name type="common">False flax</name>
    <name type="synonym">Myagrum sativum</name>
    <dbReference type="NCBI Taxonomy" id="90675"/>
    <lineage>
        <taxon>Eukaryota</taxon>
        <taxon>Viridiplantae</taxon>
        <taxon>Streptophyta</taxon>
        <taxon>Embryophyta</taxon>
        <taxon>Tracheophyta</taxon>
        <taxon>Spermatophyta</taxon>
        <taxon>Magnoliopsida</taxon>
        <taxon>eudicotyledons</taxon>
        <taxon>Gunneridae</taxon>
        <taxon>Pentapetalae</taxon>
        <taxon>rosids</taxon>
        <taxon>malvids</taxon>
        <taxon>Brassicales</taxon>
        <taxon>Brassicaceae</taxon>
        <taxon>Camelineae</taxon>
        <taxon>Camelina</taxon>
    </lineage>
</organism>
<dbReference type="PANTHER" id="PTHR10252">
    <property type="entry name" value="HISTONE-LIKE TRANSCRIPTION FACTOR CCAAT-RELATED"/>
    <property type="match status" value="1"/>
</dbReference>
<dbReference type="PANTHER" id="PTHR10252:SF8">
    <property type="entry name" value="NUCLEAR TRANSCRIPTION FACTOR Y SUBUNIT GAMMA"/>
    <property type="match status" value="1"/>
</dbReference>
<dbReference type="InterPro" id="IPR003958">
    <property type="entry name" value="CBFA_NFYB_domain"/>
</dbReference>
<feature type="domain" description="Transcription factor CBF/NF-Y/archaeal histone" evidence="7">
    <location>
        <begin position="75"/>
        <end position="112"/>
    </location>
</feature>
<sequence>MVRPVIATSTVIPNHSVQESCLMIEYGKPSVHSGRKRVDQRKPSCPANRERDILKQDLEMFWAYHNSTGLQEKVDLPHTRIKRVMKSNPQVKMVGWNSPVLLAKACDIFIQEGMSPQGVVHGQLNTPANVDVPKMKAPIDIDQIQQQSLYNLTADDFIEIGNENCLGGSCYGRETQLKDGKDI</sequence>
<reference evidence="9" key="2">
    <citation type="submission" date="2025-08" db="UniProtKB">
        <authorList>
            <consortium name="RefSeq"/>
        </authorList>
    </citation>
    <scope>IDENTIFICATION</scope>
    <source>
        <tissue evidence="9">Leaf</tissue>
    </source>
</reference>
<accession>A0ABM1QQV4</accession>
<dbReference type="RefSeq" id="XP_019089142.1">
    <property type="nucleotide sequence ID" value="XM_019233597.1"/>
</dbReference>
<evidence type="ECO:0000313" key="9">
    <source>
        <dbReference type="RefSeq" id="XP_019089142.1"/>
    </source>
</evidence>
<evidence type="ECO:0000256" key="1">
    <source>
        <dbReference type="ARBA" id="ARBA00004123"/>
    </source>
</evidence>
<comment type="subcellular location">
    <subcellularLocation>
        <location evidence="1">Nucleus</location>
    </subcellularLocation>
</comment>
<keyword evidence="5" id="KW-0539">Nucleus</keyword>
<dbReference type="Gene3D" id="1.10.20.10">
    <property type="entry name" value="Histone, subunit A"/>
    <property type="match status" value="1"/>
</dbReference>
<evidence type="ECO:0000256" key="4">
    <source>
        <dbReference type="ARBA" id="ARBA00023163"/>
    </source>
</evidence>
<name>A0ABM1QQV4_CAMSA</name>
<keyword evidence="2" id="KW-0805">Transcription regulation</keyword>
<keyword evidence="4" id="KW-0804">Transcription</keyword>
<comment type="similarity">
    <text evidence="6">Belongs to the NFYC/HAP5 subunit family.</text>
</comment>
<dbReference type="SUPFAM" id="SSF47113">
    <property type="entry name" value="Histone-fold"/>
    <property type="match status" value="1"/>
</dbReference>
<evidence type="ECO:0000313" key="8">
    <source>
        <dbReference type="Proteomes" id="UP000694864"/>
    </source>
</evidence>
<proteinExistence type="inferred from homology"/>
<evidence type="ECO:0000256" key="6">
    <source>
        <dbReference type="ARBA" id="ARBA00038129"/>
    </source>
</evidence>
<evidence type="ECO:0000256" key="3">
    <source>
        <dbReference type="ARBA" id="ARBA00023125"/>
    </source>
</evidence>
<protein>
    <submittedName>
        <fullName evidence="9">Nuclear transcription factor Y subunit C-8-like</fullName>
    </submittedName>
</protein>
<keyword evidence="8" id="KW-1185">Reference proteome</keyword>
<reference evidence="8" key="1">
    <citation type="journal article" date="2014" name="Nat. Commun.">
        <title>The emerging biofuel crop Camelina sativa retains a highly undifferentiated hexaploid genome structure.</title>
        <authorList>
            <person name="Kagale S."/>
            <person name="Koh C."/>
            <person name="Nixon J."/>
            <person name="Bollina V."/>
            <person name="Clarke W.E."/>
            <person name="Tuteja R."/>
            <person name="Spillane C."/>
            <person name="Robinson S.J."/>
            <person name="Links M.G."/>
            <person name="Clarke C."/>
            <person name="Higgins E.E."/>
            <person name="Huebert T."/>
            <person name="Sharpe A.G."/>
            <person name="Parkin I.A."/>
        </authorList>
    </citation>
    <scope>NUCLEOTIDE SEQUENCE [LARGE SCALE GENOMIC DNA]</scope>
    <source>
        <strain evidence="8">cv. DH55</strain>
    </source>
</reference>
<dbReference type="InterPro" id="IPR009072">
    <property type="entry name" value="Histone-fold"/>
</dbReference>
<dbReference type="Pfam" id="PF00808">
    <property type="entry name" value="CBFD_NFYB_HMF"/>
    <property type="match status" value="1"/>
</dbReference>
<dbReference type="GeneID" id="104733606"/>
<dbReference type="InterPro" id="IPR050568">
    <property type="entry name" value="Transcr_DNA_Rep_Reg"/>
</dbReference>
<evidence type="ECO:0000256" key="5">
    <source>
        <dbReference type="ARBA" id="ARBA00023242"/>
    </source>
</evidence>
<evidence type="ECO:0000259" key="7">
    <source>
        <dbReference type="Pfam" id="PF00808"/>
    </source>
</evidence>